<evidence type="ECO:0000313" key="2">
    <source>
        <dbReference type="Proteomes" id="UP001219525"/>
    </source>
</evidence>
<gene>
    <name evidence="1" type="ORF">GGX14DRAFT_597533</name>
</gene>
<evidence type="ECO:0008006" key="3">
    <source>
        <dbReference type="Google" id="ProtNLM"/>
    </source>
</evidence>
<dbReference type="EMBL" id="JARJCW010000013">
    <property type="protein sequence ID" value="KAJ7217716.1"/>
    <property type="molecule type" value="Genomic_DNA"/>
</dbReference>
<name>A0AAD6VQS8_9AGAR</name>
<sequence length="508" mass="56839">MSLSAQSRLVRLPTELLLAIVRLLCETNLIPYIDCGEKEKPVFSPSAHLHSLSLVCKHLRQLCLSPLFARLKITHTYHLRRLKDKCAIEPEFACLIRQLDLAYVHSPEEHDSRRAGKAYCYGPDILPVLFLYLKSLEWLALDLKQIDANLLNAINSHPKLDTVTTYDRDRETLRTSFSSTFSSTCLSLSKMQIHSASLNFFFGFRSPALQSLLGRSLRVAHLVVRDDINIRVGPGALDVPGLETLDLGVYADGSSMSWLPAFVERHTNLQVIKFSGHGPVWRHNPDITFSSQFVDALERESLTRAVNLSAFSISRSSATSSLDDWQVAYLKMEITKGAGVSALAIASSIAPHISSLNFQMSRRAMEPVHKDDLLSSLCLFRSLRKLELHSVYGRFACGGEVPWDLPPSNPVRPTSKCVNAHAALRWLTGYVAQRTPSLDLIHITDQGCDLLNRHSYPWDLQVTYRVQQNRDLELYGTPRLVAGYRFSEPSYTIDPPSQPAAAPTSSVT</sequence>
<protein>
    <recommendedName>
        <fullName evidence="3">F-box domain-containing protein</fullName>
    </recommendedName>
</protein>
<dbReference type="InterPro" id="IPR032675">
    <property type="entry name" value="LRR_dom_sf"/>
</dbReference>
<proteinExistence type="predicted"/>
<comment type="caution">
    <text evidence="1">The sequence shown here is derived from an EMBL/GenBank/DDBJ whole genome shotgun (WGS) entry which is preliminary data.</text>
</comment>
<reference evidence="1" key="1">
    <citation type="submission" date="2023-03" db="EMBL/GenBank/DDBJ databases">
        <title>Massive genome expansion in bonnet fungi (Mycena s.s.) driven by repeated elements and novel gene families across ecological guilds.</title>
        <authorList>
            <consortium name="Lawrence Berkeley National Laboratory"/>
            <person name="Harder C.B."/>
            <person name="Miyauchi S."/>
            <person name="Viragh M."/>
            <person name="Kuo A."/>
            <person name="Thoen E."/>
            <person name="Andreopoulos B."/>
            <person name="Lu D."/>
            <person name="Skrede I."/>
            <person name="Drula E."/>
            <person name="Henrissat B."/>
            <person name="Morin E."/>
            <person name="Kohler A."/>
            <person name="Barry K."/>
            <person name="LaButti K."/>
            <person name="Morin E."/>
            <person name="Salamov A."/>
            <person name="Lipzen A."/>
            <person name="Mereny Z."/>
            <person name="Hegedus B."/>
            <person name="Baldrian P."/>
            <person name="Stursova M."/>
            <person name="Weitz H."/>
            <person name="Taylor A."/>
            <person name="Grigoriev I.V."/>
            <person name="Nagy L.G."/>
            <person name="Martin F."/>
            <person name="Kauserud H."/>
        </authorList>
    </citation>
    <scope>NUCLEOTIDE SEQUENCE</scope>
    <source>
        <strain evidence="1">9144</strain>
    </source>
</reference>
<dbReference type="SUPFAM" id="SSF52047">
    <property type="entry name" value="RNI-like"/>
    <property type="match status" value="1"/>
</dbReference>
<organism evidence="1 2">
    <name type="scientific">Mycena pura</name>
    <dbReference type="NCBI Taxonomy" id="153505"/>
    <lineage>
        <taxon>Eukaryota</taxon>
        <taxon>Fungi</taxon>
        <taxon>Dikarya</taxon>
        <taxon>Basidiomycota</taxon>
        <taxon>Agaricomycotina</taxon>
        <taxon>Agaricomycetes</taxon>
        <taxon>Agaricomycetidae</taxon>
        <taxon>Agaricales</taxon>
        <taxon>Marasmiineae</taxon>
        <taxon>Mycenaceae</taxon>
        <taxon>Mycena</taxon>
    </lineage>
</organism>
<keyword evidence="2" id="KW-1185">Reference proteome</keyword>
<dbReference type="AlphaFoldDB" id="A0AAD6VQS8"/>
<dbReference type="Proteomes" id="UP001219525">
    <property type="component" value="Unassembled WGS sequence"/>
</dbReference>
<dbReference type="Gene3D" id="3.80.10.10">
    <property type="entry name" value="Ribonuclease Inhibitor"/>
    <property type="match status" value="1"/>
</dbReference>
<accession>A0AAD6VQS8</accession>
<evidence type="ECO:0000313" key="1">
    <source>
        <dbReference type="EMBL" id="KAJ7217716.1"/>
    </source>
</evidence>